<organism evidence="1 2">
    <name type="scientific">Maribacter dokdonensis</name>
    <dbReference type="NCBI Taxonomy" id="320912"/>
    <lineage>
        <taxon>Bacteria</taxon>
        <taxon>Pseudomonadati</taxon>
        <taxon>Bacteroidota</taxon>
        <taxon>Flavobacteriia</taxon>
        <taxon>Flavobacteriales</taxon>
        <taxon>Flavobacteriaceae</taxon>
        <taxon>Maribacter</taxon>
    </lineage>
</organism>
<dbReference type="SUPFAM" id="SSF48613">
    <property type="entry name" value="Heme oxygenase-like"/>
    <property type="match status" value="1"/>
</dbReference>
<dbReference type="OrthoDB" id="9791270at2"/>
<dbReference type="InterPro" id="IPR016084">
    <property type="entry name" value="Haem_Oase-like_multi-hlx"/>
</dbReference>
<evidence type="ECO:0000313" key="1">
    <source>
        <dbReference type="EMBL" id="SEB70128.1"/>
    </source>
</evidence>
<dbReference type="InterPro" id="IPR024423">
    <property type="entry name" value="DUF3050"/>
</dbReference>
<dbReference type="AlphaFoldDB" id="A0A1H4LHS3"/>
<proteinExistence type="predicted"/>
<dbReference type="RefSeq" id="WP_074671086.1">
    <property type="nucleotide sequence ID" value="NZ_FNTB01000001.1"/>
</dbReference>
<gene>
    <name evidence="1" type="ORF">SAMN05192540_1310</name>
</gene>
<dbReference type="Pfam" id="PF11251">
    <property type="entry name" value="DUF3050"/>
    <property type="match status" value="1"/>
</dbReference>
<evidence type="ECO:0000313" key="2">
    <source>
        <dbReference type="Proteomes" id="UP000183038"/>
    </source>
</evidence>
<accession>A0A1H4LHS3</accession>
<dbReference type="EMBL" id="FNTB01000001">
    <property type="protein sequence ID" value="SEB70128.1"/>
    <property type="molecule type" value="Genomic_DNA"/>
</dbReference>
<protein>
    <recommendedName>
        <fullName evidence="3">DUF3050 domain-containing protein</fullName>
    </recommendedName>
</protein>
<evidence type="ECO:0008006" key="3">
    <source>
        <dbReference type="Google" id="ProtNLM"/>
    </source>
</evidence>
<dbReference type="Gene3D" id="1.20.910.10">
    <property type="entry name" value="Heme oxygenase-like"/>
    <property type="match status" value="1"/>
</dbReference>
<name>A0A1H4LHS3_9FLAO</name>
<reference evidence="1 2" key="1">
    <citation type="submission" date="2016-10" db="EMBL/GenBank/DDBJ databases">
        <authorList>
            <person name="de Groot N.N."/>
        </authorList>
    </citation>
    <scope>NUCLEOTIDE SEQUENCE [LARGE SCALE GENOMIC DNA]</scope>
    <source>
        <strain evidence="1 2">MAR_2009_71</strain>
    </source>
</reference>
<sequence length="257" mass="29473">MKIEEIEIILEPLREQLRNHVLYNKLKSVEDIQIFMESHVYAVWDFMSLLKALQINLTCTTLPWKPVKNTNTARFINEIVLEEETDVNELGALKSHYEMYLDAMVEVGADTSKITDFLSKIDSLDTVLATIGNANLNDAVQSFLSFTFKTIQTQEPHKIAAAFTFGREDLIPDMFLKIVDQAGDNAYPKLEYYLRRHIELDGDEHGPLSLKMIQELCGDNEAKWHEVLECSEKALKERINLWDHIADSIVKNQASVV</sequence>
<dbReference type="Proteomes" id="UP000183038">
    <property type="component" value="Unassembled WGS sequence"/>
</dbReference>